<dbReference type="Proteomes" id="UP001168877">
    <property type="component" value="Unassembled WGS sequence"/>
</dbReference>
<evidence type="ECO:0000313" key="4">
    <source>
        <dbReference type="Proteomes" id="UP001168877"/>
    </source>
</evidence>
<keyword evidence="4" id="KW-1185">Reference proteome</keyword>
<evidence type="ECO:0000256" key="2">
    <source>
        <dbReference type="SAM" id="Phobius"/>
    </source>
</evidence>
<reference evidence="3" key="1">
    <citation type="journal article" date="2022" name="Plant J.">
        <title>Strategies of tolerance reflected in two North American maple genomes.</title>
        <authorList>
            <person name="McEvoy S.L."/>
            <person name="Sezen U.U."/>
            <person name="Trouern-Trend A."/>
            <person name="McMahon S.M."/>
            <person name="Schaberg P.G."/>
            <person name="Yang J."/>
            <person name="Wegrzyn J.L."/>
            <person name="Swenson N.G."/>
        </authorList>
    </citation>
    <scope>NUCLEOTIDE SEQUENCE</scope>
    <source>
        <strain evidence="3">NS2018</strain>
    </source>
</reference>
<evidence type="ECO:0000313" key="3">
    <source>
        <dbReference type="EMBL" id="KAK0602838.1"/>
    </source>
</evidence>
<feature type="compositionally biased region" description="Basic residues" evidence="1">
    <location>
        <begin position="129"/>
        <end position="148"/>
    </location>
</feature>
<keyword evidence="2" id="KW-0472">Membrane</keyword>
<name>A0AA39T9F9_ACESA</name>
<organism evidence="3 4">
    <name type="scientific">Acer saccharum</name>
    <name type="common">Sugar maple</name>
    <dbReference type="NCBI Taxonomy" id="4024"/>
    <lineage>
        <taxon>Eukaryota</taxon>
        <taxon>Viridiplantae</taxon>
        <taxon>Streptophyta</taxon>
        <taxon>Embryophyta</taxon>
        <taxon>Tracheophyta</taxon>
        <taxon>Spermatophyta</taxon>
        <taxon>Magnoliopsida</taxon>
        <taxon>eudicotyledons</taxon>
        <taxon>Gunneridae</taxon>
        <taxon>Pentapetalae</taxon>
        <taxon>rosids</taxon>
        <taxon>malvids</taxon>
        <taxon>Sapindales</taxon>
        <taxon>Sapindaceae</taxon>
        <taxon>Hippocastanoideae</taxon>
        <taxon>Acereae</taxon>
        <taxon>Acer</taxon>
    </lineage>
</organism>
<feature type="transmembrane region" description="Helical" evidence="2">
    <location>
        <begin position="300"/>
        <end position="318"/>
    </location>
</feature>
<proteinExistence type="predicted"/>
<protein>
    <submittedName>
        <fullName evidence="3">Uncharacterized protein</fullName>
    </submittedName>
</protein>
<dbReference type="AlphaFoldDB" id="A0AA39T9F9"/>
<dbReference type="EMBL" id="JAUESC010000003">
    <property type="protein sequence ID" value="KAK0602838.1"/>
    <property type="molecule type" value="Genomic_DNA"/>
</dbReference>
<keyword evidence="2" id="KW-0812">Transmembrane</keyword>
<gene>
    <name evidence="3" type="ORF">LWI29_037465</name>
</gene>
<keyword evidence="2" id="KW-1133">Transmembrane helix</keyword>
<evidence type="ECO:0000256" key="1">
    <source>
        <dbReference type="SAM" id="MobiDB-lite"/>
    </source>
</evidence>
<accession>A0AA39T9F9</accession>
<feature type="region of interest" description="Disordered" evidence="1">
    <location>
        <begin position="116"/>
        <end position="168"/>
    </location>
</feature>
<comment type="caution">
    <text evidence="3">The sequence shown here is derived from an EMBL/GenBank/DDBJ whole genome shotgun (WGS) entry which is preliminary data.</text>
</comment>
<reference evidence="3" key="2">
    <citation type="submission" date="2023-06" db="EMBL/GenBank/DDBJ databases">
        <authorList>
            <person name="Swenson N.G."/>
            <person name="Wegrzyn J.L."/>
            <person name="Mcevoy S.L."/>
        </authorList>
    </citation>
    <scope>NUCLEOTIDE SEQUENCE</scope>
    <source>
        <strain evidence="3">NS2018</strain>
        <tissue evidence="3">Leaf</tissue>
    </source>
</reference>
<sequence>MRGGCYWVKTIHQTTAKVLTLVILVIGSRPFMRGGCLGLFKNISGGVSMVNSGIYVDPTSGMEDGEMKILEVGNSDRKMESSVHDMRRRASSCVPDPPNSIKRSLEFDEEAVETRASQIIDENVESPKHQSKKGRGRNRGCSQKSHRMQTRDSKVGEKSSQMCQFEQRDESESIKKGWNLEVEITKEIEKGAALGVDFKTNDGVSNDNDHWSVDEEIAKVIETGTALGHGKGCNSHEKVILEIRNWLASFGLMVVEYCPRSTNSYADILAKKGLWWPALVYGVDEVCCSDVRLSGYRGSGFWLVCPLLGFLFSGVLLFL</sequence>